<feature type="compositionally biased region" description="Basic and acidic residues" evidence="1">
    <location>
        <begin position="43"/>
        <end position="55"/>
    </location>
</feature>
<dbReference type="AlphaFoldDB" id="A0A1H8P351"/>
<dbReference type="EMBL" id="FODV01000002">
    <property type="protein sequence ID" value="SEO36191.1"/>
    <property type="molecule type" value="Genomic_DNA"/>
</dbReference>
<sequence>MTNDTPDRSDDSPEDRPDRESGILGSLRRFLETLQEMEQQGESTRRGRVSSDRGIADYSIHIGHARHDEMDERTPRPEVSPDSPTSIRETDEGFIVHLDLPEAEGHTVVTGVDGRTLVVGTDDSTDDTVFTRVDMPRRGLTVVAGAYRNGILELHLEAEEDQTHE</sequence>
<feature type="compositionally biased region" description="Basic and acidic residues" evidence="1">
    <location>
        <begin position="1"/>
        <end position="21"/>
    </location>
</feature>
<protein>
    <submittedName>
        <fullName evidence="2">GvpH protein</fullName>
    </submittedName>
</protein>
<feature type="region of interest" description="Disordered" evidence="1">
    <location>
        <begin position="37"/>
        <end position="88"/>
    </location>
</feature>
<accession>A0A1H8P351</accession>
<organism evidence="2 3">
    <name type="scientific">Halogranum amylolyticum</name>
    <dbReference type="NCBI Taxonomy" id="660520"/>
    <lineage>
        <taxon>Archaea</taxon>
        <taxon>Methanobacteriati</taxon>
        <taxon>Methanobacteriota</taxon>
        <taxon>Stenosarchaea group</taxon>
        <taxon>Halobacteria</taxon>
        <taxon>Halobacteriales</taxon>
        <taxon>Haloferacaceae</taxon>
    </lineage>
</organism>
<proteinExistence type="predicted"/>
<evidence type="ECO:0000313" key="3">
    <source>
        <dbReference type="Proteomes" id="UP000199126"/>
    </source>
</evidence>
<dbReference type="RefSeq" id="WP_089821086.1">
    <property type="nucleotide sequence ID" value="NZ_FODV01000002.1"/>
</dbReference>
<evidence type="ECO:0000256" key="1">
    <source>
        <dbReference type="SAM" id="MobiDB-lite"/>
    </source>
</evidence>
<keyword evidence="3" id="KW-1185">Reference proteome</keyword>
<feature type="region of interest" description="Disordered" evidence="1">
    <location>
        <begin position="1"/>
        <end position="25"/>
    </location>
</feature>
<dbReference type="OrthoDB" id="380474at2157"/>
<gene>
    <name evidence="2" type="ORF">SAMN04487948_10264</name>
</gene>
<reference evidence="3" key="1">
    <citation type="submission" date="2016-10" db="EMBL/GenBank/DDBJ databases">
        <authorList>
            <person name="Varghese N."/>
            <person name="Submissions S."/>
        </authorList>
    </citation>
    <scope>NUCLEOTIDE SEQUENCE [LARGE SCALE GENOMIC DNA]</scope>
    <source>
        <strain evidence="3">CGMCC 1.10121</strain>
    </source>
</reference>
<name>A0A1H8P351_9EURY</name>
<feature type="compositionally biased region" description="Basic and acidic residues" evidence="1">
    <location>
        <begin position="65"/>
        <end position="76"/>
    </location>
</feature>
<evidence type="ECO:0000313" key="2">
    <source>
        <dbReference type="EMBL" id="SEO36191.1"/>
    </source>
</evidence>
<dbReference type="Proteomes" id="UP000199126">
    <property type="component" value="Unassembled WGS sequence"/>
</dbReference>